<evidence type="ECO:0000313" key="4">
    <source>
        <dbReference type="Proteomes" id="UP000002608"/>
    </source>
</evidence>
<protein>
    <submittedName>
        <fullName evidence="3">Sporulation domain protein</fullName>
    </submittedName>
</protein>
<organism evidence="3 4">
    <name type="scientific">Shewanella pealeana (strain ATCC 700345 / ANG-SQ1)</name>
    <dbReference type="NCBI Taxonomy" id="398579"/>
    <lineage>
        <taxon>Bacteria</taxon>
        <taxon>Pseudomonadati</taxon>
        <taxon>Pseudomonadota</taxon>
        <taxon>Gammaproteobacteria</taxon>
        <taxon>Alteromonadales</taxon>
        <taxon>Shewanellaceae</taxon>
        <taxon>Shewanella</taxon>
    </lineage>
</organism>
<dbReference type="SUPFAM" id="SSF110997">
    <property type="entry name" value="Sporulation related repeat"/>
    <property type="match status" value="1"/>
</dbReference>
<dbReference type="EMBL" id="CP000851">
    <property type="protein sequence ID" value="ABV85937.1"/>
    <property type="molecule type" value="Genomic_DNA"/>
</dbReference>
<dbReference type="InterPro" id="IPR007730">
    <property type="entry name" value="SPOR-like_dom"/>
</dbReference>
<evidence type="ECO:0000313" key="3">
    <source>
        <dbReference type="EMBL" id="ABV85937.1"/>
    </source>
</evidence>
<dbReference type="HOGENOM" id="CLU_1184403_0_0_6"/>
<dbReference type="AlphaFoldDB" id="A8H050"/>
<evidence type="ECO:0000256" key="1">
    <source>
        <dbReference type="SAM" id="Coils"/>
    </source>
</evidence>
<keyword evidence="4" id="KW-1185">Reference proteome</keyword>
<feature type="coiled-coil region" evidence="1">
    <location>
        <begin position="43"/>
        <end position="70"/>
    </location>
</feature>
<name>A8H050_SHEPA</name>
<reference evidence="3 4" key="1">
    <citation type="submission" date="2007-10" db="EMBL/GenBank/DDBJ databases">
        <title>Complete sequence of Shewanella pealeana ATCC 700345.</title>
        <authorList>
            <consortium name="US DOE Joint Genome Institute"/>
            <person name="Copeland A."/>
            <person name="Lucas S."/>
            <person name="Lapidus A."/>
            <person name="Barry K."/>
            <person name="Glavina del Rio T."/>
            <person name="Dalin E."/>
            <person name="Tice H."/>
            <person name="Pitluck S."/>
            <person name="Chertkov O."/>
            <person name="Brettin T."/>
            <person name="Bruce D."/>
            <person name="Detter J.C."/>
            <person name="Han C."/>
            <person name="Schmutz J."/>
            <person name="Larimer F."/>
            <person name="Land M."/>
            <person name="Hauser L."/>
            <person name="Kyrpides N."/>
            <person name="Kim E."/>
            <person name="Zhao J.-S.Z."/>
            <person name="Manno D."/>
            <person name="Hawari J."/>
            <person name="Richardson P."/>
        </authorList>
    </citation>
    <scope>NUCLEOTIDE SEQUENCE [LARGE SCALE GENOMIC DNA]</scope>
    <source>
        <strain evidence="4">ATCC 700345 / ANG-SQ1</strain>
    </source>
</reference>
<dbReference type="PROSITE" id="PS51724">
    <property type="entry name" value="SPOR"/>
    <property type="match status" value="1"/>
</dbReference>
<accession>A8H050</accession>
<sequence length="234" mass="27317">MRFFSWQIWCAPRLKRDRPLSLSLLWGICFCLFSNIVLAESGPAKYAKELQQLKQQLEEWERLKPAIERLISNEEDLEFLILELSKQAEIKESPKKESFNQHEQLVSKKTEQRFVEYPNVTKPTLSLNNMVTGFDSNNKAIESTKGIPNLYGVHLASFSNVRNIKPSWEGYKKRYPNFFSSGKPLVVSFVKNYKEYSRLIYGPYLSKKEALESCKQLKLSRQYCAVVKYSGEMF</sequence>
<proteinExistence type="predicted"/>
<evidence type="ECO:0000259" key="2">
    <source>
        <dbReference type="PROSITE" id="PS51724"/>
    </source>
</evidence>
<dbReference type="KEGG" id="spl:Spea_0609"/>
<feature type="domain" description="SPOR" evidence="2">
    <location>
        <begin position="145"/>
        <end position="230"/>
    </location>
</feature>
<dbReference type="Proteomes" id="UP000002608">
    <property type="component" value="Chromosome"/>
</dbReference>
<dbReference type="STRING" id="398579.Spea_0609"/>
<keyword evidence="1" id="KW-0175">Coiled coil</keyword>
<gene>
    <name evidence="3" type="ordered locus">Spea_0609</name>
</gene>
<dbReference type="Pfam" id="PF05036">
    <property type="entry name" value="SPOR"/>
    <property type="match status" value="1"/>
</dbReference>
<dbReference type="InterPro" id="IPR036680">
    <property type="entry name" value="SPOR-like_sf"/>
</dbReference>
<dbReference type="eggNOG" id="ENOG50339XI">
    <property type="taxonomic scope" value="Bacteria"/>
</dbReference>
<dbReference type="GO" id="GO:0042834">
    <property type="term" value="F:peptidoglycan binding"/>
    <property type="evidence" value="ECO:0007669"/>
    <property type="project" value="InterPro"/>
</dbReference>